<reference evidence="5 6" key="1">
    <citation type="submission" date="2017-03" db="EMBL/GenBank/DDBJ databases">
        <title>Lifting the veil on microbial sulfur biogeochemistry in mining wastewaters.</title>
        <authorList>
            <person name="Kantor R.S."/>
            <person name="Colenbrander Nelson T."/>
            <person name="Marshall S."/>
            <person name="Bennett D."/>
            <person name="Apte S."/>
            <person name="Camacho D."/>
            <person name="Thomas B.C."/>
            <person name="Warren L.A."/>
            <person name="Banfield J.F."/>
        </authorList>
    </citation>
    <scope>NUCLEOTIDE SEQUENCE [LARGE SCALE GENOMIC DNA]</scope>
    <source>
        <strain evidence="5">32-69-9</strain>
    </source>
</reference>
<comment type="caution">
    <text evidence="5">The sequence shown here is derived from an EMBL/GenBank/DDBJ whole genome shotgun (WGS) entry which is preliminary data.</text>
</comment>
<name>A0A258FTD1_9CAUL</name>
<evidence type="ECO:0000313" key="6">
    <source>
        <dbReference type="Proteomes" id="UP000215595"/>
    </source>
</evidence>
<dbReference type="GO" id="GO:0005829">
    <property type="term" value="C:cytosol"/>
    <property type="evidence" value="ECO:0007669"/>
    <property type="project" value="TreeGrafter"/>
</dbReference>
<keyword evidence="3" id="KW-0804">Transcription</keyword>
<evidence type="ECO:0000256" key="2">
    <source>
        <dbReference type="ARBA" id="ARBA00023125"/>
    </source>
</evidence>
<organism evidence="5 6">
    <name type="scientific">Brevundimonas subvibrioides</name>
    <dbReference type="NCBI Taxonomy" id="74313"/>
    <lineage>
        <taxon>Bacteria</taxon>
        <taxon>Pseudomonadati</taxon>
        <taxon>Pseudomonadota</taxon>
        <taxon>Alphaproteobacteria</taxon>
        <taxon>Caulobacterales</taxon>
        <taxon>Caulobacteraceae</taxon>
        <taxon>Brevundimonas</taxon>
    </lineage>
</organism>
<dbReference type="Pfam" id="PF13560">
    <property type="entry name" value="HTH_31"/>
    <property type="match status" value="1"/>
</dbReference>
<protein>
    <recommendedName>
        <fullName evidence="4">HTH cro/C1-type domain-containing protein</fullName>
    </recommendedName>
</protein>
<proteinExistence type="predicted"/>
<feature type="domain" description="HTH cro/C1-type" evidence="4">
    <location>
        <begin position="16"/>
        <end position="71"/>
    </location>
</feature>
<dbReference type="SUPFAM" id="SSF47413">
    <property type="entry name" value="lambda repressor-like DNA-binding domains"/>
    <property type="match status" value="1"/>
</dbReference>
<dbReference type="AlphaFoldDB" id="A0A258FTD1"/>
<dbReference type="InterPro" id="IPR010982">
    <property type="entry name" value="Lambda_DNA-bd_dom_sf"/>
</dbReference>
<accession>A0A258FTD1</accession>
<dbReference type="SMART" id="SM00530">
    <property type="entry name" value="HTH_XRE"/>
    <property type="match status" value="1"/>
</dbReference>
<dbReference type="InterPro" id="IPR050807">
    <property type="entry name" value="TransReg_Diox_bact_type"/>
</dbReference>
<gene>
    <name evidence="5" type="ORF">B7Z01_02430</name>
</gene>
<dbReference type="Proteomes" id="UP000215595">
    <property type="component" value="Unassembled WGS sequence"/>
</dbReference>
<evidence type="ECO:0000313" key="5">
    <source>
        <dbReference type="EMBL" id="OYX35761.1"/>
    </source>
</evidence>
<dbReference type="PROSITE" id="PS50943">
    <property type="entry name" value="HTH_CROC1"/>
    <property type="match status" value="1"/>
</dbReference>
<dbReference type="PANTHER" id="PTHR46797">
    <property type="entry name" value="HTH-TYPE TRANSCRIPTIONAL REGULATOR"/>
    <property type="match status" value="1"/>
</dbReference>
<keyword evidence="1" id="KW-0805">Transcription regulation</keyword>
<evidence type="ECO:0000256" key="3">
    <source>
        <dbReference type="ARBA" id="ARBA00023163"/>
    </source>
</evidence>
<dbReference type="Gene3D" id="1.10.260.40">
    <property type="entry name" value="lambda repressor-like DNA-binding domains"/>
    <property type="match status" value="1"/>
</dbReference>
<keyword evidence="2" id="KW-0238">DNA-binding</keyword>
<evidence type="ECO:0000259" key="4">
    <source>
        <dbReference type="PROSITE" id="PS50943"/>
    </source>
</evidence>
<dbReference type="EMBL" id="NCEB01000003">
    <property type="protein sequence ID" value="OYX35761.1"/>
    <property type="molecule type" value="Genomic_DNA"/>
</dbReference>
<evidence type="ECO:0000256" key="1">
    <source>
        <dbReference type="ARBA" id="ARBA00023015"/>
    </source>
</evidence>
<dbReference type="GO" id="GO:0003677">
    <property type="term" value="F:DNA binding"/>
    <property type="evidence" value="ECO:0007669"/>
    <property type="project" value="UniProtKB-KW"/>
</dbReference>
<dbReference type="InterPro" id="IPR001387">
    <property type="entry name" value="Cro/C1-type_HTH"/>
</dbReference>
<dbReference type="GO" id="GO:0003700">
    <property type="term" value="F:DNA-binding transcription factor activity"/>
    <property type="evidence" value="ECO:0007669"/>
    <property type="project" value="TreeGrafter"/>
</dbReference>
<dbReference type="CDD" id="cd00093">
    <property type="entry name" value="HTH_XRE"/>
    <property type="match status" value="1"/>
</dbReference>
<sequence length="142" mass="14973">MPRSPNETDAFVGARLAQRRQSLGLTQMALARRLGISAQQIQKYEAGSNRISASRLHRIAVALGDHPGAYFPEARPAQARPAGSGFDALGAARFLTATPEGRAIADSFPLIPEPGVRQAVARIVEALATPSTSMEPGESPSV</sequence>
<dbReference type="PANTHER" id="PTHR46797:SF23">
    <property type="entry name" value="HTH-TYPE TRANSCRIPTIONAL REGULATOR SUTR"/>
    <property type="match status" value="1"/>
</dbReference>